<dbReference type="OrthoDB" id="3256444at2759"/>
<protein>
    <submittedName>
        <fullName evidence="2">Uncharacterized protein</fullName>
    </submittedName>
</protein>
<organism evidence="2 3">
    <name type="scientific">Tetrapyrgos nigripes</name>
    <dbReference type="NCBI Taxonomy" id="182062"/>
    <lineage>
        <taxon>Eukaryota</taxon>
        <taxon>Fungi</taxon>
        <taxon>Dikarya</taxon>
        <taxon>Basidiomycota</taxon>
        <taxon>Agaricomycotina</taxon>
        <taxon>Agaricomycetes</taxon>
        <taxon>Agaricomycetidae</taxon>
        <taxon>Agaricales</taxon>
        <taxon>Marasmiineae</taxon>
        <taxon>Marasmiaceae</taxon>
        <taxon>Tetrapyrgos</taxon>
    </lineage>
</organism>
<feature type="region of interest" description="Disordered" evidence="1">
    <location>
        <begin position="1"/>
        <end position="26"/>
    </location>
</feature>
<dbReference type="EMBL" id="JAACJM010000645">
    <property type="protein sequence ID" value="KAF5309327.1"/>
    <property type="molecule type" value="Genomic_DNA"/>
</dbReference>
<evidence type="ECO:0000256" key="1">
    <source>
        <dbReference type="SAM" id="MobiDB-lite"/>
    </source>
</evidence>
<dbReference type="Proteomes" id="UP000559256">
    <property type="component" value="Unassembled WGS sequence"/>
</dbReference>
<dbReference type="SUPFAM" id="SSF53098">
    <property type="entry name" value="Ribonuclease H-like"/>
    <property type="match status" value="1"/>
</dbReference>
<accession>A0A8H5ER22</accession>
<name>A0A8H5ER22_9AGAR</name>
<proteinExistence type="predicted"/>
<feature type="region of interest" description="Disordered" evidence="1">
    <location>
        <begin position="383"/>
        <end position="407"/>
    </location>
</feature>
<sequence length="407" mass="46480">MVATKKASASTEKQTTVDDHFPTCPPMHPPPERVLPYSDELFKEVAHDWLTATDQPIWALQHPTFHEMIDVASRAPTGVKVKIPDRKVTHQSSSEGKVSTTCDGWQASNDMNTSHSGVTMACTLFKVLHRVGILRKMGWITCDNVSNNDTMLTEFAKLINDHPSQQGMRRWDPDHHHIQAKFDFDGDELPESSRDLIAVIHEIGRKVRSSSKHKHLFKRLQSSEQALLLIDMFVKEFLDKIWLDKTDTRLLHMQDSEWNEIIHLISILMHADEIQQKFSSENDPTLHLAIPLLESLHKKWSVCMKRSRYSELQEPLKAGVAKLKTYYEKTSDSAAYVSLILKRRWIISSVIGTAVYKMSLKFKERYEEIDGSDGSLKLSVQSSVASKQRKGNQAMDLSDDEDDSVRM</sequence>
<dbReference type="AlphaFoldDB" id="A0A8H5ER22"/>
<reference evidence="2 3" key="1">
    <citation type="journal article" date="2020" name="ISME J.">
        <title>Uncovering the hidden diversity of litter-decomposition mechanisms in mushroom-forming fungi.</title>
        <authorList>
            <person name="Floudas D."/>
            <person name="Bentzer J."/>
            <person name="Ahren D."/>
            <person name="Johansson T."/>
            <person name="Persson P."/>
            <person name="Tunlid A."/>
        </authorList>
    </citation>
    <scope>NUCLEOTIDE SEQUENCE [LARGE SCALE GENOMIC DNA]</scope>
    <source>
        <strain evidence="2 3">CBS 291.85</strain>
    </source>
</reference>
<evidence type="ECO:0000313" key="3">
    <source>
        <dbReference type="Proteomes" id="UP000559256"/>
    </source>
</evidence>
<gene>
    <name evidence="2" type="ORF">D9758_019000</name>
</gene>
<feature type="compositionally biased region" description="Acidic residues" evidence="1">
    <location>
        <begin position="397"/>
        <end position="407"/>
    </location>
</feature>
<dbReference type="InterPro" id="IPR012337">
    <property type="entry name" value="RNaseH-like_sf"/>
</dbReference>
<comment type="caution">
    <text evidence="2">The sequence shown here is derived from an EMBL/GenBank/DDBJ whole genome shotgun (WGS) entry which is preliminary data.</text>
</comment>
<evidence type="ECO:0000313" key="2">
    <source>
        <dbReference type="EMBL" id="KAF5309327.1"/>
    </source>
</evidence>
<keyword evidence="3" id="KW-1185">Reference proteome</keyword>